<dbReference type="CDD" id="cd00024">
    <property type="entry name" value="CD_CSD"/>
    <property type="match status" value="1"/>
</dbReference>
<evidence type="ECO:0000313" key="1">
    <source>
        <dbReference type="EMBL" id="OWZ16419.1"/>
    </source>
</evidence>
<evidence type="ECO:0008006" key="3">
    <source>
        <dbReference type="Google" id="ProtNLM"/>
    </source>
</evidence>
<accession>A0A225WH10</accession>
<sequence length="99" mass="11281">MARALQGEEKVAHVSRLKAVSKFEDRPKIRLAADVTEDSRFDFDDELLPWEPNHLIGEFEVEDILDDRVPLSVSTERAVREFQVKWAGCDTPLEQGIGD</sequence>
<name>A0A225WH10_9STRA</name>
<gene>
    <name evidence="1" type="ORF">PHMEG_0009800</name>
</gene>
<proteinExistence type="predicted"/>
<evidence type="ECO:0000313" key="2">
    <source>
        <dbReference type="Proteomes" id="UP000198211"/>
    </source>
</evidence>
<dbReference type="Proteomes" id="UP000198211">
    <property type="component" value="Unassembled WGS sequence"/>
</dbReference>
<dbReference type="AlphaFoldDB" id="A0A225WH10"/>
<reference evidence="2" key="1">
    <citation type="submission" date="2017-03" db="EMBL/GenBank/DDBJ databases">
        <title>Phytopthora megakarya and P. palmivora, two closely related causual agents of cacao black pod achieved similar genome size and gene model numbers by different mechanisms.</title>
        <authorList>
            <person name="Ali S."/>
            <person name="Shao J."/>
            <person name="Larry D.J."/>
            <person name="Kronmiller B."/>
            <person name="Shen D."/>
            <person name="Strem M.D."/>
            <person name="Melnick R.L."/>
            <person name="Guiltinan M.J."/>
            <person name="Tyler B.M."/>
            <person name="Meinhardt L.W."/>
            <person name="Bailey B.A."/>
        </authorList>
    </citation>
    <scope>NUCLEOTIDE SEQUENCE [LARGE SCALE GENOMIC DNA]</scope>
    <source>
        <strain evidence="2">zdho120</strain>
    </source>
</reference>
<protein>
    <recommendedName>
        <fullName evidence="3">Chromo domain-containing protein</fullName>
    </recommendedName>
</protein>
<comment type="caution">
    <text evidence="1">The sequence shown here is derived from an EMBL/GenBank/DDBJ whole genome shotgun (WGS) entry which is preliminary data.</text>
</comment>
<keyword evidence="2" id="KW-1185">Reference proteome</keyword>
<organism evidence="1 2">
    <name type="scientific">Phytophthora megakarya</name>
    <dbReference type="NCBI Taxonomy" id="4795"/>
    <lineage>
        <taxon>Eukaryota</taxon>
        <taxon>Sar</taxon>
        <taxon>Stramenopiles</taxon>
        <taxon>Oomycota</taxon>
        <taxon>Peronosporomycetes</taxon>
        <taxon>Peronosporales</taxon>
        <taxon>Peronosporaceae</taxon>
        <taxon>Phytophthora</taxon>
    </lineage>
</organism>
<dbReference type="Gene3D" id="2.40.50.40">
    <property type="match status" value="1"/>
</dbReference>
<dbReference type="OrthoDB" id="4504104at2759"/>
<dbReference type="EMBL" id="NBNE01000937">
    <property type="protein sequence ID" value="OWZ16419.1"/>
    <property type="molecule type" value="Genomic_DNA"/>
</dbReference>